<proteinExistence type="predicted"/>
<evidence type="ECO:0000313" key="3">
    <source>
        <dbReference type="Proteomes" id="UP000221506"/>
    </source>
</evidence>
<keyword evidence="3" id="KW-1185">Reference proteome</keyword>
<sequence>MIKINGRSFSGSNINIVGGKVIVDGKEVDGLQDEKEINIVVNGDIKTLQSGNGNVSVTGSVESVQTVNGEIKISGSVANSVKTVNGDVHCGDVHGSVNSVNGDIKTRKENESSKKVVDR</sequence>
<organism evidence="2 3">
    <name type="scientific">Aeromonas phage phiA8-29</name>
    <dbReference type="NCBI Taxonomy" id="1978922"/>
    <lineage>
        <taxon>Viruses</taxon>
        <taxon>Duplodnaviria</taxon>
        <taxon>Heunggongvirae</taxon>
        <taxon>Uroviricota</taxon>
        <taxon>Caudoviricetes</taxon>
        <taxon>Pantevenvirales</taxon>
        <taxon>Ackermannviridae</taxon>
        <taxon>Tedavirus</taxon>
        <taxon>Tedavirus A829</taxon>
    </lineage>
</organism>
<dbReference type="EMBL" id="KY914485">
    <property type="protein sequence ID" value="ARK07906.1"/>
    <property type="molecule type" value="Genomic_DNA"/>
</dbReference>
<dbReference type="Proteomes" id="UP000221506">
    <property type="component" value="Segment"/>
</dbReference>
<reference evidence="2 3" key="1">
    <citation type="submission" date="2017-04" db="EMBL/GenBank/DDBJ databases">
        <title>Complete genome sequence and characterization of temperature-dependent bacteriophage phiA8-29 infecting Aeromonas.</title>
        <authorList>
            <person name="He Y."/>
            <person name="Yang H."/>
        </authorList>
    </citation>
    <scope>NUCLEOTIDE SEQUENCE [LARGE SCALE GENOMIC DNA]</scope>
</reference>
<gene>
    <name evidence="2" type="ORF">phiA829_086</name>
</gene>
<accession>A0A1W6DYG0</accession>
<name>A0A1W6DYG0_9CAUD</name>
<feature type="compositionally biased region" description="Basic and acidic residues" evidence="1">
    <location>
        <begin position="104"/>
        <end position="119"/>
    </location>
</feature>
<protein>
    <submittedName>
        <fullName evidence="2">Uncharacterized protein</fullName>
    </submittedName>
</protein>
<evidence type="ECO:0000313" key="2">
    <source>
        <dbReference type="EMBL" id="ARK07906.1"/>
    </source>
</evidence>
<evidence type="ECO:0000256" key="1">
    <source>
        <dbReference type="SAM" id="MobiDB-lite"/>
    </source>
</evidence>
<feature type="region of interest" description="Disordered" evidence="1">
    <location>
        <begin position="99"/>
        <end position="119"/>
    </location>
</feature>